<dbReference type="EMBL" id="JRKQ01000004">
    <property type="protein sequence ID" value="KGJ23479.1"/>
    <property type="molecule type" value="Genomic_DNA"/>
</dbReference>
<reference evidence="1 2" key="2">
    <citation type="submission" date="2014-10" db="EMBL/GenBank/DDBJ databases">
        <title>Paracoccus sanguinis sp. nov., isolated from clinical specimens of New York State patients.</title>
        <authorList>
            <person name="Mingle L.A."/>
            <person name="Cole J.A."/>
            <person name="Lapierre P."/>
            <person name="Musser K.A."/>
        </authorList>
    </citation>
    <scope>NUCLEOTIDE SEQUENCE [LARGE SCALE GENOMIC DNA]</scope>
    <source>
        <strain evidence="1 2">5503</strain>
    </source>
</reference>
<sequence>MLDTQDINQSGPDMDLLVDWISRHDLAISLGVSEDTLWRWDMRRTGPQSIKLGRKVYYRRSTVRSWLEAREQARKTPSRGRR</sequence>
<dbReference type="Proteomes" id="UP000029858">
    <property type="component" value="Unassembled WGS sequence"/>
</dbReference>
<dbReference type="InterPro" id="IPR009061">
    <property type="entry name" value="DNA-bd_dom_put_sf"/>
</dbReference>
<evidence type="ECO:0008006" key="3">
    <source>
        <dbReference type="Google" id="ProtNLM"/>
    </source>
</evidence>
<dbReference type="InterPro" id="IPR036388">
    <property type="entry name" value="WH-like_DNA-bd_sf"/>
</dbReference>
<organism evidence="1 2">
    <name type="scientific">Paracoccus sanguinis</name>
    <dbReference type="NCBI Taxonomy" id="1545044"/>
    <lineage>
        <taxon>Bacteria</taxon>
        <taxon>Pseudomonadati</taxon>
        <taxon>Pseudomonadota</taxon>
        <taxon>Alphaproteobacteria</taxon>
        <taxon>Rhodobacterales</taxon>
        <taxon>Paracoccaceae</taxon>
        <taxon>Paracoccus</taxon>
    </lineage>
</organism>
<dbReference type="AlphaFoldDB" id="A0A099GKZ5"/>
<dbReference type="SUPFAM" id="SSF46955">
    <property type="entry name" value="Putative DNA-binding domain"/>
    <property type="match status" value="1"/>
</dbReference>
<evidence type="ECO:0000313" key="2">
    <source>
        <dbReference type="Proteomes" id="UP000029858"/>
    </source>
</evidence>
<reference evidence="1 2" key="1">
    <citation type="submission" date="2014-09" db="EMBL/GenBank/DDBJ databases">
        <authorList>
            <person name="McGinnis J.M."/>
            <person name="Wolfgang W.J."/>
        </authorList>
    </citation>
    <scope>NUCLEOTIDE SEQUENCE [LARGE SCALE GENOMIC DNA]</scope>
    <source>
        <strain evidence="1 2">5503</strain>
    </source>
</reference>
<name>A0A099GKZ5_9RHOB</name>
<proteinExistence type="predicted"/>
<comment type="caution">
    <text evidence="1">The sequence shown here is derived from an EMBL/GenBank/DDBJ whole genome shotgun (WGS) entry which is preliminary data.</text>
</comment>
<dbReference type="Gene3D" id="1.10.10.10">
    <property type="entry name" value="Winged helix-like DNA-binding domain superfamily/Winged helix DNA-binding domain"/>
    <property type="match status" value="1"/>
</dbReference>
<protein>
    <recommendedName>
        <fullName evidence="3">Helix-turn-helix domain-containing protein</fullName>
    </recommendedName>
</protein>
<accession>A0A099GKZ5</accession>
<dbReference type="RefSeq" id="WP_036706775.1">
    <property type="nucleotide sequence ID" value="NZ_JRKQ01000004.1"/>
</dbReference>
<evidence type="ECO:0000313" key="1">
    <source>
        <dbReference type="EMBL" id="KGJ23479.1"/>
    </source>
</evidence>
<gene>
    <name evidence="1" type="ORF">IX56_01560</name>
</gene>